<dbReference type="Pfam" id="PF19076">
    <property type="entry name" value="CshA_repeat"/>
    <property type="match status" value="2"/>
</dbReference>
<keyword evidence="5" id="KW-1185">Reference proteome</keyword>
<keyword evidence="1" id="KW-0812">Transmembrane</keyword>
<reference evidence="4 5" key="1">
    <citation type="submission" date="2019-01" db="EMBL/GenBank/DDBJ databases">
        <title>Leucobacter muris sp. nov. isolated from the nose of a laboratory mouse.</title>
        <authorList>
            <person name="Benga L."/>
            <person name="Sproeer C."/>
            <person name="Schumann P."/>
            <person name="Verbarg S."/>
            <person name="Bunk B."/>
            <person name="Engelhardt E."/>
            <person name="Benten P.M."/>
            <person name="Sager M."/>
        </authorList>
    </citation>
    <scope>NUCLEOTIDE SEQUENCE [LARGE SCALE GENOMIC DNA]</scope>
    <source>
        <strain evidence="4 5">DSM 101948</strain>
    </source>
</reference>
<proteinExistence type="predicted"/>
<dbReference type="Proteomes" id="UP000285768">
    <property type="component" value="Chromosome"/>
</dbReference>
<feature type="domain" description="CshA" evidence="3">
    <location>
        <begin position="381"/>
        <end position="463"/>
    </location>
</feature>
<feature type="chain" id="PRO_5046247607" description="CshA domain-containing protein" evidence="2">
    <location>
        <begin position="33"/>
        <end position="726"/>
    </location>
</feature>
<gene>
    <name evidence="4" type="ORF">Leucomu_04820</name>
</gene>
<dbReference type="InterPro" id="IPR026395">
    <property type="entry name" value="CshA_fibril"/>
</dbReference>
<accession>A0ABX5QEF6</accession>
<dbReference type="EMBL" id="CP035037">
    <property type="protein sequence ID" value="QAB17334.1"/>
    <property type="molecule type" value="Genomic_DNA"/>
</dbReference>
<protein>
    <recommendedName>
        <fullName evidence="3">CshA domain-containing protein</fullName>
    </recommendedName>
</protein>
<organism evidence="4 5">
    <name type="scientific">Leucobacter muris</name>
    <dbReference type="NCBI Taxonomy" id="1935379"/>
    <lineage>
        <taxon>Bacteria</taxon>
        <taxon>Bacillati</taxon>
        <taxon>Actinomycetota</taxon>
        <taxon>Actinomycetes</taxon>
        <taxon>Micrococcales</taxon>
        <taxon>Microbacteriaceae</taxon>
        <taxon>Leucobacter</taxon>
    </lineage>
</organism>
<evidence type="ECO:0000313" key="4">
    <source>
        <dbReference type="EMBL" id="QAB17334.1"/>
    </source>
</evidence>
<dbReference type="NCBIfam" id="TIGR04225">
    <property type="entry name" value="CshA_fibril_rpt"/>
    <property type="match status" value="1"/>
</dbReference>
<keyword evidence="1" id="KW-0472">Membrane</keyword>
<feature type="domain" description="CshA" evidence="3">
    <location>
        <begin position="578"/>
        <end position="677"/>
    </location>
</feature>
<feature type="signal peptide" evidence="2">
    <location>
        <begin position="1"/>
        <end position="32"/>
    </location>
</feature>
<name>A0ABX5QEF6_9MICO</name>
<evidence type="ECO:0000313" key="5">
    <source>
        <dbReference type="Proteomes" id="UP000285768"/>
    </source>
</evidence>
<evidence type="ECO:0000256" key="1">
    <source>
        <dbReference type="SAM" id="Phobius"/>
    </source>
</evidence>
<evidence type="ECO:0000256" key="2">
    <source>
        <dbReference type="SAM" id="SignalP"/>
    </source>
</evidence>
<evidence type="ECO:0000259" key="3">
    <source>
        <dbReference type="Pfam" id="PF19076"/>
    </source>
</evidence>
<sequence>MQQKTSALGERLRRAGACALAGALLAGGSVVAVGAAARAATNDNVGTGELTVTHRQNEGWKKIRGNSSAARDGFGQGPPMYDTMQDGSGAPIDLGAPQSFWDGDDWNTPVGNVWGWSGVAHATDFAPQILGTVNPIQGDLCGAETVTIDASARLTNLGPTPGVWTIGASALVSGRGTPEETALAEQGFGASGTNYPVGGTVPLALTGTVPVADVQAGKIDLAVAIELNHNGSKGWRTHDFSLVYDLNCAPTAEDVTQIVLPGVLADISLTDSVSTDGSTPDWTTLQLIAPETGEPSPTGTVTILGEGVYTADADGVVRFTAAAGFEQGQKSSVAYTVKDARGVSVRSRAEIELTAASLPVPPALVRPASPGAPATFDPAAGTISPDAGVAVDAASVQLIDPASGTPSPSGVVTIAGEGTYTLDPATGQVAFVPEAGFVGDSSIAYTIADSRGLRGQGTLTANVSGTPSTTPVDETVVPGQLVPIDLTGDFVRSGGVGPDWTTLRLIDAQGLLVTELVTPAGTYTLDPARPGTVMFRSAAGFPGGPAPAVKYSVADLRGEVAEGTIGVTVARAPVFDETSSNATGTTQATRSIILDPAGSVVARDGGAVDRRSVKLVGAGGALVDTLAVPGKGTFAVDPATGLVTFTAVDGFIGPVEAPFSIADDRGLRTRGTLTVDVTPATATTPAARAAEVLARTGSGGAAALVGGAALLLTGAGALVLSRRRTA</sequence>
<keyword evidence="1" id="KW-1133">Transmembrane helix</keyword>
<feature type="transmembrane region" description="Helical" evidence="1">
    <location>
        <begin position="701"/>
        <end position="720"/>
    </location>
</feature>
<keyword evidence="2" id="KW-0732">Signal</keyword>
<dbReference type="RefSeq" id="WP_128386508.1">
    <property type="nucleotide sequence ID" value="NZ_CP035037.1"/>
</dbReference>